<evidence type="ECO:0000256" key="2">
    <source>
        <dbReference type="SAM" id="Phobius"/>
    </source>
</evidence>
<reference evidence="3 4" key="1">
    <citation type="submission" date="2018-05" db="EMBL/GenBank/DDBJ databases">
        <authorList>
            <consortium name="IHU Genomes"/>
        </authorList>
    </citation>
    <scope>NUCLEOTIDE SEQUENCE [LARGE SCALE GENOMIC DNA]</scope>
    <source>
        <strain evidence="3 4">P7336</strain>
    </source>
</reference>
<gene>
    <name evidence="3" type="ORF">MSP7336_03369</name>
</gene>
<dbReference type="Proteomes" id="UP000252015">
    <property type="component" value="Unassembled WGS sequence"/>
</dbReference>
<evidence type="ECO:0000256" key="1">
    <source>
        <dbReference type="SAM" id="MobiDB-lite"/>
    </source>
</evidence>
<keyword evidence="2" id="KW-1133">Transmembrane helix</keyword>
<keyword evidence="2" id="KW-0812">Transmembrane</keyword>
<keyword evidence="4" id="KW-1185">Reference proteome</keyword>
<protein>
    <recommendedName>
        <fullName evidence="5">Transmembrane protein</fullName>
    </recommendedName>
</protein>
<evidence type="ECO:0008006" key="5">
    <source>
        <dbReference type="Google" id="ProtNLM"/>
    </source>
</evidence>
<feature type="region of interest" description="Disordered" evidence="1">
    <location>
        <begin position="1"/>
        <end position="30"/>
    </location>
</feature>
<keyword evidence="2" id="KW-0472">Membrane</keyword>
<dbReference type="STRING" id="29313.BHQ16_12420"/>
<dbReference type="AlphaFoldDB" id="A0A1E3TF40"/>
<proteinExistence type="predicted"/>
<feature type="transmembrane region" description="Helical" evidence="2">
    <location>
        <begin position="92"/>
        <end position="121"/>
    </location>
</feature>
<evidence type="ECO:0000313" key="3">
    <source>
        <dbReference type="EMBL" id="SRX95105.1"/>
    </source>
</evidence>
<dbReference type="EMBL" id="UEGW01000001">
    <property type="protein sequence ID" value="SRX95105.1"/>
    <property type="molecule type" value="Genomic_DNA"/>
</dbReference>
<evidence type="ECO:0000313" key="4">
    <source>
        <dbReference type="Proteomes" id="UP000252015"/>
    </source>
</evidence>
<name>A0A1E3TF40_MYCSH</name>
<accession>A0A1E3TF40</accession>
<sequence>MTTPSNLWDGRRGKHPQRGNGSARRLSRRRARRISRRFADVGVGIAPARLREISAGAPFASDEFIDVNFALAATEIKRQQRRTKLKHTKRRAIRCLIVAGLILAALNLLLCMAFVFVSLALHESPF</sequence>
<organism evidence="3 4">
    <name type="scientific">Mycobacterium shimoidei</name>
    <dbReference type="NCBI Taxonomy" id="29313"/>
    <lineage>
        <taxon>Bacteria</taxon>
        <taxon>Bacillati</taxon>
        <taxon>Actinomycetota</taxon>
        <taxon>Actinomycetes</taxon>
        <taxon>Mycobacteriales</taxon>
        <taxon>Mycobacteriaceae</taxon>
        <taxon>Mycobacterium</taxon>
    </lineage>
</organism>